<reference evidence="7 8" key="1">
    <citation type="submission" date="2014-08" db="EMBL/GenBank/DDBJ databases">
        <title>Genomic and Phenotypic Diversity of Colwellia psychrerythraea strains from Disparate Marine Basins.</title>
        <authorList>
            <person name="Techtmann S.M."/>
            <person name="Stelling S.C."/>
            <person name="Utturkar S.M."/>
            <person name="Alshibli N."/>
            <person name="Harris A."/>
            <person name="Brown S.D."/>
            <person name="Hazen T.C."/>
        </authorList>
    </citation>
    <scope>NUCLEOTIDE SEQUENCE [LARGE SCALE GENOMIC DNA]</scope>
    <source>
        <strain evidence="7 8">ND2E</strain>
    </source>
</reference>
<gene>
    <name evidence="7" type="ORF">ND2E_2308</name>
</gene>
<evidence type="ECO:0000256" key="1">
    <source>
        <dbReference type="ARBA" id="ARBA00007274"/>
    </source>
</evidence>
<feature type="binding site" evidence="5">
    <location>
        <position position="67"/>
    </location>
    <ligand>
        <name>substrate</name>
    </ligand>
</feature>
<proteinExistence type="inferred from homology"/>
<dbReference type="NCBIfam" id="TIGR03570">
    <property type="entry name" value="NeuD_NnaD"/>
    <property type="match status" value="1"/>
</dbReference>
<organism evidence="7 8">
    <name type="scientific">Colwellia psychrerythraea</name>
    <name type="common">Vibrio psychroerythus</name>
    <dbReference type="NCBI Taxonomy" id="28229"/>
    <lineage>
        <taxon>Bacteria</taxon>
        <taxon>Pseudomonadati</taxon>
        <taxon>Pseudomonadota</taxon>
        <taxon>Gammaproteobacteria</taxon>
        <taxon>Alteromonadales</taxon>
        <taxon>Colwelliaceae</taxon>
        <taxon>Colwellia</taxon>
    </lineage>
</organism>
<dbReference type="OrthoDB" id="9794407at2"/>
<sequence length="211" mass="22602">MKDLIIIGGGGFAKEVLWLANDCNRKVIGVLDDNEETHQSIIQGSRVLGSISSWVEYSDCEFVIAIGSPRTRFQVYEKMLEKGNPQFSTLIHPSVKYSNTVEFGKGAIVCAGTILTVDVKVGNHNILNLNVTVGHECNFSDFVTIAPMAAVSGNVSLSKYVEIGTGALVRQGLSIGRGAMLGMGAILTKNISELAVFAGNPAKKLKELSEI</sequence>
<dbReference type="PANTHER" id="PTHR43300:SF7">
    <property type="entry name" value="UDP-N-ACETYLBACILLOSAMINE N-ACETYLTRANSFERASE"/>
    <property type="match status" value="1"/>
</dbReference>
<dbReference type="InterPro" id="IPR018357">
    <property type="entry name" value="Hexapep_transf_CS"/>
</dbReference>
<accession>A0A099KS61</accession>
<dbReference type="PATRIC" id="fig|28229.4.peg.1334"/>
<evidence type="ECO:0000256" key="5">
    <source>
        <dbReference type="PIRSR" id="PIRSR620019-2"/>
    </source>
</evidence>
<comment type="similarity">
    <text evidence="1">Belongs to the transferase hexapeptide repeat family.</text>
</comment>
<dbReference type="EMBL" id="JQED01000009">
    <property type="protein sequence ID" value="KGJ93579.1"/>
    <property type="molecule type" value="Genomic_DNA"/>
</dbReference>
<feature type="site" description="Increases basicity of active site His" evidence="4">
    <location>
        <position position="136"/>
    </location>
</feature>
<dbReference type="GO" id="GO:0016746">
    <property type="term" value="F:acyltransferase activity"/>
    <property type="evidence" value="ECO:0007669"/>
    <property type="project" value="UniProtKB-KW"/>
</dbReference>
<comment type="caution">
    <text evidence="7">The sequence shown here is derived from an EMBL/GenBank/DDBJ whole genome shotgun (WGS) entry which is preliminary data.</text>
</comment>
<dbReference type="AlphaFoldDB" id="A0A099KS61"/>
<keyword evidence="7" id="KW-0012">Acyltransferase</keyword>
<dbReference type="Gene3D" id="2.160.10.10">
    <property type="entry name" value="Hexapeptide repeat proteins"/>
    <property type="match status" value="1"/>
</dbReference>
<keyword evidence="2 7" id="KW-0808">Transferase</keyword>
<evidence type="ECO:0000313" key="7">
    <source>
        <dbReference type="EMBL" id="KGJ93579.1"/>
    </source>
</evidence>
<dbReference type="InterPro" id="IPR041561">
    <property type="entry name" value="PglD_N"/>
</dbReference>
<evidence type="ECO:0000259" key="6">
    <source>
        <dbReference type="Pfam" id="PF17836"/>
    </source>
</evidence>
<dbReference type="InterPro" id="IPR050179">
    <property type="entry name" value="Trans_hexapeptide_repeat"/>
</dbReference>
<name>A0A099KS61_COLPS</name>
<keyword evidence="3" id="KW-0677">Repeat</keyword>
<dbReference type="PANTHER" id="PTHR43300">
    <property type="entry name" value="ACETYLTRANSFERASE"/>
    <property type="match status" value="1"/>
</dbReference>
<dbReference type="RefSeq" id="WP_033093094.1">
    <property type="nucleotide sequence ID" value="NZ_JQED01000009.1"/>
</dbReference>
<dbReference type="Proteomes" id="UP000029843">
    <property type="component" value="Unassembled WGS sequence"/>
</dbReference>
<protein>
    <submittedName>
        <fullName evidence="7">Sugar O-acyltransferase, sialic acid O-acetyltransferase NeuD family</fullName>
    </submittedName>
</protein>
<evidence type="ECO:0000256" key="4">
    <source>
        <dbReference type="PIRSR" id="PIRSR620019-1"/>
    </source>
</evidence>
<evidence type="ECO:0000256" key="2">
    <source>
        <dbReference type="ARBA" id="ARBA00022679"/>
    </source>
</evidence>
<dbReference type="InterPro" id="IPR011004">
    <property type="entry name" value="Trimer_LpxA-like_sf"/>
</dbReference>
<evidence type="ECO:0000256" key="3">
    <source>
        <dbReference type="ARBA" id="ARBA00022737"/>
    </source>
</evidence>
<dbReference type="Pfam" id="PF17836">
    <property type="entry name" value="PglD_N"/>
    <property type="match status" value="1"/>
</dbReference>
<feature type="active site" description="Proton acceptor" evidence="4">
    <location>
        <position position="135"/>
    </location>
</feature>
<dbReference type="PROSITE" id="PS00101">
    <property type="entry name" value="HEXAPEP_TRANSFERASES"/>
    <property type="match status" value="1"/>
</dbReference>
<feature type="domain" description="PglD N-terminal" evidence="6">
    <location>
        <begin position="3"/>
        <end position="79"/>
    </location>
</feature>
<dbReference type="SUPFAM" id="SSF51161">
    <property type="entry name" value="Trimeric LpxA-like enzymes"/>
    <property type="match status" value="1"/>
</dbReference>
<dbReference type="InterPro" id="IPR020019">
    <property type="entry name" value="AcTrfase_PglD-like"/>
</dbReference>
<evidence type="ECO:0000313" key="8">
    <source>
        <dbReference type="Proteomes" id="UP000029843"/>
    </source>
</evidence>
<dbReference type="Gene3D" id="3.40.50.20">
    <property type="match status" value="1"/>
</dbReference>
<dbReference type="CDD" id="cd03360">
    <property type="entry name" value="LbH_AT_putative"/>
    <property type="match status" value="1"/>
</dbReference>